<organism evidence="1 2">
    <name type="scientific">Nephila pilipes</name>
    <name type="common">Giant wood spider</name>
    <name type="synonym">Nephila maculata</name>
    <dbReference type="NCBI Taxonomy" id="299642"/>
    <lineage>
        <taxon>Eukaryota</taxon>
        <taxon>Metazoa</taxon>
        <taxon>Ecdysozoa</taxon>
        <taxon>Arthropoda</taxon>
        <taxon>Chelicerata</taxon>
        <taxon>Arachnida</taxon>
        <taxon>Araneae</taxon>
        <taxon>Araneomorphae</taxon>
        <taxon>Entelegynae</taxon>
        <taxon>Araneoidea</taxon>
        <taxon>Nephilidae</taxon>
        <taxon>Nephila</taxon>
    </lineage>
</organism>
<comment type="caution">
    <text evidence="1">The sequence shown here is derived from an EMBL/GenBank/DDBJ whole genome shotgun (WGS) entry which is preliminary data.</text>
</comment>
<dbReference type="AlphaFoldDB" id="A0A8X6PB27"/>
<protein>
    <submittedName>
        <fullName evidence="1">Uncharacterized protein</fullName>
    </submittedName>
</protein>
<sequence>MATLHLSVMIKAIEKSSTKQGENINRYSTPESVTFIHCYRSGTVCRFSAVYIAKLDFPLLMSSSSIAKFTSNRLVFDTSINKQASGRTYNERSKICYAAVYIKRNIPTLQVIRFRNIC</sequence>
<evidence type="ECO:0000313" key="2">
    <source>
        <dbReference type="Proteomes" id="UP000887013"/>
    </source>
</evidence>
<dbReference type="EMBL" id="BMAW01066589">
    <property type="protein sequence ID" value="GFT55617.1"/>
    <property type="molecule type" value="Genomic_DNA"/>
</dbReference>
<name>A0A8X6PB27_NEPPI</name>
<accession>A0A8X6PB27</accession>
<dbReference type="Proteomes" id="UP000887013">
    <property type="component" value="Unassembled WGS sequence"/>
</dbReference>
<keyword evidence="2" id="KW-1185">Reference proteome</keyword>
<gene>
    <name evidence="1" type="ORF">NPIL_15131</name>
</gene>
<reference evidence="1" key="1">
    <citation type="submission" date="2020-08" db="EMBL/GenBank/DDBJ databases">
        <title>Multicomponent nature underlies the extraordinary mechanical properties of spider dragline silk.</title>
        <authorList>
            <person name="Kono N."/>
            <person name="Nakamura H."/>
            <person name="Mori M."/>
            <person name="Yoshida Y."/>
            <person name="Ohtoshi R."/>
            <person name="Malay A.D."/>
            <person name="Moran D.A.P."/>
            <person name="Tomita M."/>
            <person name="Numata K."/>
            <person name="Arakawa K."/>
        </authorList>
    </citation>
    <scope>NUCLEOTIDE SEQUENCE</scope>
</reference>
<evidence type="ECO:0000313" key="1">
    <source>
        <dbReference type="EMBL" id="GFT55617.1"/>
    </source>
</evidence>
<proteinExistence type="predicted"/>